<accession>A0A9Q1EM25</accession>
<evidence type="ECO:0000256" key="1">
    <source>
        <dbReference type="ARBA" id="ARBA00023125"/>
    </source>
</evidence>
<comment type="subcellular location">
    <subcellularLocation>
        <location evidence="4">Nucleus</location>
    </subcellularLocation>
</comment>
<dbReference type="GO" id="GO:0001654">
    <property type="term" value="P:eye development"/>
    <property type="evidence" value="ECO:0007669"/>
    <property type="project" value="TreeGrafter"/>
</dbReference>
<evidence type="ECO:0000256" key="3">
    <source>
        <dbReference type="ARBA" id="ARBA00023242"/>
    </source>
</evidence>
<dbReference type="AlphaFoldDB" id="A0A9Q1EM25"/>
<name>A0A9Q1EM25_SYNKA</name>
<comment type="caution">
    <text evidence="7">The sequence shown here is derived from an EMBL/GenBank/DDBJ whole genome shotgun (WGS) entry which is preliminary data.</text>
</comment>
<dbReference type="GO" id="GO:0005634">
    <property type="term" value="C:nucleus"/>
    <property type="evidence" value="ECO:0007669"/>
    <property type="project" value="UniProtKB-SubCell"/>
</dbReference>
<keyword evidence="2 4" id="KW-0371">Homeobox</keyword>
<sequence length="165" mass="18542">MGGKDRKRQSTGKMRKKEQVALRPLWLEAHYQEAEKLRGRPARTGGQISAKRGSLHRLRDLLPTQVGNWFKNRRQRDRAAAAKNRLQQQVLTQGSVRSLAEEDVAVDRLGAASSPEASLSAKPPPRQYLSLPATVNVTSNNAGSLKEPKGEKRIRGKWWRSKQTI</sequence>
<dbReference type="GO" id="GO:0000978">
    <property type="term" value="F:RNA polymerase II cis-regulatory region sequence-specific DNA binding"/>
    <property type="evidence" value="ECO:0007669"/>
    <property type="project" value="TreeGrafter"/>
</dbReference>
<evidence type="ECO:0000259" key="6">
    <source>
        <dbReference type="PROSITE" id="PS50071"/>
    </source>
</evidence>
<dbReference type="EMBL" id="JAINUF010000015">
    <property type="protein sequence ID" value="KAJ8341298.1"/>
    <property type="molecule type" value="Genomic_DNA"/>
</dbReference>
<reference evidence="7" key="1">
    <citation type="journal article" date="2023" name="Science">
        <title>Genome structures resolve the early diversification of teleost fishes.</title>
        <authorList>
            <person name="Parey E."/>
            <person name="Louis A."/>
            <person name="Montfort J."/>
            <person name="Bouchez O."/>
            <person name="Roques C."/>
            <person name="Iampietro C."/>
            <person name="Lluch J."/>
            <person name="Castinel A."/>
            <person name="Donnadieu C."/>
            <person name="Desvignes T."/>
            <person name="Floi Bucao C."/>
            <person name="Jouanno E."/>
            <person name="Wen M."/>
            <person name="Mejri S."/>
            <person name="Dirks R."/>
            <person name="Jansen H."/>
            <person name="Henkel C."/>
            <person name="Chen W.J."/>
            <person name="Zahm M."/>
            <person name="Cabau C."/>
            <person name="Klopp C."/>
            <person name="Thompson A.W."/>
            <person name="Robinson-Rechavi M."/>
            <person name="Braasch I."/>
            <person name="Lecointre G."/>
            <person name="Bobe J."/>
            <person name="Postlethwait J.H."/>
            <person name="Berthelot C."/>
            <person name="Roest Crollius H."/>
            <person name="Guiguen Y."/>
        </authorList>
    </citation>
    <scope>NUCLEOTIDE SEQUENCE</scope>
    <source>
        <strain evidence="7">WJC10195</strain>
    </source>
</reference>
<feature type="DNA-binding region" description="Homeobox" evidence="4">
    <location>
        <begin position="53"/>
        <end position="81"/>
    </location>
</feature>
<organism evidence="7 8">
    <name type="scientific">Synaphobranchus kaupii</name>
    <name type="common">Kaup's arrowtooth eel</name>
    <dbReference type="NCBI Taxonomy" id="118154"/>
    <lineage>
        <taxon>Eukaryota</taxon>
        <taxon>Metazoa</taxon>
        <taxon>Chordata</taxon>
        <taxon>Craniata</taxon>
        <taxon>Vertebrata</taxon>
        <taxon>Euteleostomi</taxon>
        <taxon>Actinopterygii</taxon>
        <taxon>Neopterygii</taxon>
        <taxon>Teleostei</taxon>
        <taxon>Anguilliformes</taxon>
        <taxon>Synaphobranchidae</taxon>
        <taxon>Synaphobranchus</taxon>
    </lineage>
</organism>
<keyword evidence="1 4" id="KW-0238">DNA-binding</keyword>
<feature type="domain" description="Homeobox" evidence="6">
    <location>
        <begin position="51"/>
        <end position="80"/>
    </location>
</feature>
<dbReference type="InterPro" id="IPR009057">
    <property type="entry name" value="Homeodomain-like_sf"/>
</dbReference>
<feature type="compositionally biased region" description="Polar residues" evidence="5">
    <location>
        <begin position="133"/>
        <end position="143"/>
    </location>
</feature>
<dbReference type="GO" id="GO:0005667">
    <property type="term" value="C:transcription regulator complex"/>
    <property type="evidence" value="ECO:0007669"/>
    <property type="project" value="TreeGrafter"/>
</dbReference>
<protein>
    <recommendedName>
        <fullName evidence="6">Homeobox domain-containing protein</fullName>
    </recommendedName>
</protein>
<dbReference type="OrthoDB" id="3501850at2759"/>
<keyword evidence="3 4" id="KW-0539">Nucleus</keyword>
<dbReference type="InterPro" id="IPR001356">
    <property type="entry name" value="HD"/>
</dbReference>
<dbReference type="Gene3D" id="1.10.10.60">
    <property type="entry name" value="Homeodomain-like"/>
    <property type="match status" value="1"/>
</dbReference>
<evidence type="ECO:0000256" key="4">
    <source>
        <dbReference type="PROSITE-ProRule" id="PRU00108"/>
    </source>
</evidence>
<dbReference type="PROSITE" id="PS50071">
    <property type="entry name" value="HOMEOBOX_2"/>
    <property type="match status" value="1"/>
</dbReference>
<evidence type="ECO:0000256" key="2">
    <source>
        <dbReference type="ARBA" id="ARBA00023155"/>
    </source>
</evidence>
<evidence type="ECO:0000313" key="7">
    <source>
        <dbReference type="EMBL" id="KAJ8341298.1"/>
    </source>
</evidence>
<dbReference type="GO" id="GO:0000981">
    <property type="term" value="F:DNA-binding transcription factor activity, RNA polymerase II-specific"/>
    <property type="evidence" value="ECO:0007669"/>
    <property type="project" value="TreeGrafter"/>
</dbReference>
<proteinExistence type="predicted"/>
<evidence type="ECO:0000313" key="8">
    <source>
        <dbReference type="Proteomes" id="UP001152622"/>
    </source>
</evidence>
<feature type="region of interest" description="Disordered" evidence="5">
    <location>
        <begin position="111"/>
        <end position="165"/>
    </location>
</feature>
<feature type="compositionally biased region" description="Basic residues" evidence="5">
    <location>
        <begin position="154"/>
        <end position="165"/>
    </location>
</feature>
<dbReference type="PANTHER" id="PTHR10390">
    <property type="entry name" value="HOMEOBOX PROTEIN SIX"/>
    <property type="match status" value="1"/>
</dbReference>
<evidence type="ECO:0000256" key="5">
    <source>
        <dbReference type="SAM" id="MobiDB-lite"/>
    </source>
</evidence>
<dbReference type="Proteomes" id="UP001152622">
    <property type="component" value="Chromosome 15"/>
</dbReference>
<gene>
    <name evidence="7" type="ORF">SKAU_G00335890</name>
</gene>
<keyword evidence="8" id="KW-1185">Reference proteome</keyword>
<dbReference type="PANTHER" id="PTHR10390:SF12">
    <property type="entry name" value="HOMEOBOX PROTEIN SIX6"/>
    <property type="match status" value="1"/>
</dbReference>
<dbReference type="SUPFAM" id="SSF46689">
    <property type="entry name" value="Homeodomain-like"/>
    <property type="match status" value="1"/>
</dbReference>